<dbReference type="Proteomes" id="UP000028542">
    <property type="component" value="Unassembled WGS sequence"/>
</dbReference>
<dbReference type="RefSeq" id="WP_035133569.1">
    <property type="nucleotide sequence ID" value="NZ_JPMD01000028.1"/>
</dbReference>
<keyword evidence="4" id="KW-1185">Reference proteome</keyword>
<evidence type="ECO:0000313" key="4">
    <source>
        <dbReference type="Proteomes" id="UP000028542"/>
    </source>
</evidence>
<dbReference type="GO" id="GO:0016810">
    <property type="term" value="F:hydrolase activity, acting on carbon-nitrogen (but not peptide) bonds"/>
    <property type="evidence" value="ECO:0007669"/>
    <property type="project" value="InterPro"/>
</dbReference>
<dbReference type="STRING" id="318464.IO99_12095"/>
<feature type="signal peptide" evidence="1">
    <location>
        <begin position="1"/>
        <end position="26"/>
    </location>
</feature>
<organism evidence="3 4">
    <name type="scientific">Clostridium sulfidigenes</name>
    <dbReference type="NCBI Taxonomy" id="318464"/>
    <lineage>
        <taxon>Bacteria</taxon>
        <taxon>Bacillati</taxon>
        <taxon>Bacillota</taxon>
        <taxon>Clostridia</taxon>
        <taxon>Eubacteriales</taxon>
        <taxon>Clostridiaceae</taxon>
        <taxon>Clostridium</taxon>
    </lineage>
</organism>
<evidence type="ECO:0000313" key="3">
    <source>
        <dbReference type="EMBL" id="KEZ85873.1"/>
    </source>
</evidence>
<dbReference type="InterPro" id="IPR002509">
    <property type="entry name" value="NODB_dom"/>
</dbReference>
<dbReference type="CDD" id="cd10944">
    <property type="entry name" value="CE4_SmPgdA_like"/>
    <property type="match status" value="1"/>
</dbReference>
<feature type="chain" id="PRO_5001777104" description="NodB homology domain-containing protein" evidence="1">
    <location>
        <begin position="27"/>
        <end position="267"/>
    </location>
</feature>
<evidence type="ECO:0000256" key="1">
    <source>
        <dbReference type="SAM" id="SignalP"/>
    </source>
</evidence>
<dbReference type="PANTHER" id="PTHR10587">
    <property type="entry name" value="GLYCOSYL TRANSFERASE-RELATED"/>
    <property type="match status" value="1"/>
</dbReference>
<name>A0A084JA89_9CLOT</name>
<keyword evidence="1" id="KW-0732">Signal</keyword>
<dbReference type="GO" id="GO:0005975">
    <property type="term" value="P:carbohydrate metabolic process"/>
    <property type="evidence" value="ECO:0007669"/>
    <property type="project" value="InterPro"/>
</dbReference>
<evidence type="ECO:0000259" key="2">
    <source>
        <dbReference type="PROSITE" id="PS51677"/>
    </source>
</evidence>
<reference evidence="3 4" key="1">
    <citation type="submission" date="2014-07" db="EMBL/GenBank/DDBJ databases">
        <title>Draft genome of Clostridium sulfidigenes 113A isolated from sediments associated with methane hydrate from Krishna Godavari basin.</title>
        <authorList>
            <person name="Honkalas V.S."/>
            <person name="Dabir A.P."/>
            <person name="Arora P."/>
            <person name="Dhakephalkar P.K."/>
        </authorList>
    </citation>
    <scope>NUCLEOTIDE SEQUENCE [LARGE SCALE GENOMIC DNA]</scope>
    <source>
        <strain evidence="3 4">113A</strain>
    </source>
</reference>
<sequence>MKKLKYSSVVVLILICIFCTFNLALAEDNKKCTDKEYSKKIVYLTFDDGPTNNTLKILKILEEENVKATFFVIGELAKENSDILKQVEGQGHEICIHTYNHKNCIYSSKEEYWEDYNKANKAITDVLGHEPSKFMRMPGGSSTTIGDKGTVRAIRNELCDEGLYYVDWNISIEDALSTNVPVEKLLSTFKKELKKTFIDPNTAIVLMHDGASNSTTPKALPSIIKYFKDNDYEFKNFGDISEEELSHLLNQRQINKYNQPKQTDASN</sequence>
<dbReference type="SUPFAM" id="SSF88713">
    <property type="entry name" value="Glycoside hydrolase/deacetylase"/>
    <property type="match status" value="1"/>
</dbReference>
<feature type="domain" description="NodB homology" evidence="2">
    <location>
        <begin position="40"/>
        <end position="235"/>
    </location>
</feature>
<accession>A0A084JA89</accession>
<dbReference type="Gene3D" id="3.20.20.370">
    <property type="entry name" value="Glycoside hydrolase/deacetylase"/>
    <property type="match status" value="1"/>
</dbReference>
<dbReference type="eggNOG" id="COG0726">
    <property type="taxonomic scope" value="Bacteria"/>
</dbReference>
<gene>
    <name evidence="3" type="ORF">IO99_12095</name>
</gene>
<dbReference type="Pfam" id="PF01522">
    <property type="entry name" value="Polysacc_deac_1"/>
    <property type="match status" value="1"/>
</dbReference>
<dbReference type="PROSITE" id="PS51677">
    <property type="entry name" value="NODB"/>
    <property type="match status" value="1"/>
</dbReference>
<dbReference type="EMBL" id="JPMD01000028">
    <property type="protein sequence ID" value="KEZ85873.1"/>
    <property type="molecule type" value="Genomic_DNA"/>
</dbReference>
<dbReference type="InterPro" id="IPR050248">
    <property type="entry name" value="Polysacc_deacetylase_ArnD"/>
</dbReference>
<dbReference type="AlphaFoldDB" id="A0A084JA89"/>
<dbReference type="InterPro" id="IPR011330">
    <property type="entry name" value="Glyco_hydro/deAcase_b/a-brl"/>
</dbReference>
<proteinExistence type="predicted"/>
<comment type="caution">
    <text evidence="3">The sequence shown here is derived from an EMBL/GenBank/DDBJ whole genome shotgun (WGS) entry which is preliminary data.</text>
</comment>
<protein>
    <recommendedName>
        <fullName evidence="2">NodB homology domain-containing protein</fullName>
    </recommendedName>
</protein>